<dbReference type="PANTHER" id="PTHR30560">
    <property type="entry name" value="TRIGGER FACTOR CHAPERONE AND PEPTIDYL-PROLYL CIS/TRANS ISOMERASE"/>
    <property type="match status" value="1"/>
</dbReference>
<dbReference type="NCBIfam" id="TIGR00115">
    <property type="entry name" value="tig"/>
    <property type="match status" value="1"/>
</dbReference>
<protein>
    <recommendedName>
        <fullName evidence="4 11">Trigger factor</fullName>
        <shortName evidence="11">TF</shortName>
        <ecNumber evidence="3 11">5.2.1.8</ecNumber>
    </recommendedName>
    <alternativeName>
        <fullName evidence="10 11">PPIase</fullName>
    </alternativeName>
</protein>
<dbReference type="GO" id="GO:0044183">
    <property type="term" value="F:protein folding chaperone"/>
    <property type="evidence" value="ECO:0007669"/>
    <property type="project" value="TreeGrafter"/>
</dbReference>
<keyword evidence="11" id="KW-0963">Cytoplasm</keyword>
<dbReference type="GO" id="GO:0051083">
    <property type="term" value="P:'de novo' cotranslational protein folding"/>
    <property type="evidence" value="ECO:0007669"/>
    <property type="project" value="TreeGrafter"/>
</dbReference>
<comment type="catalytic activity">
    <reaction evidence="1 11">
        <text>[protein]-peptidylproline (omega=180) = [protein]-peptidylproline (omega=0)</text>
        <dbReference type="Rhea" id="RHEA:16237"/>
        <dbReference type="Rhea" id="RHEA-COMP:10747"/>
        <dbReference type="Rhea" id="RHEA-COMP:10748"/>
        <dbReference type="ChEBI" id="CHEBI:83833"/>
        <dbReference type="ChEBI" id="CHEBI:83834"/>
        <dbReference type="EC" id="5.2.1.8"/>
    </reaction>
</comment>
<keyword evidence="6 11" id="KW-0697">Rotamase</keyword>
<accession>A0A543HSR1</accession>
<dbReference type="InterPro" id="IPR005215">
    <property type="entry name" value="Trig_fac"/>
</dbReference>
<dbReference type="Pfam" id="PF05697">
    <property type="entry name" value="Trigger_N"/>
    <property type="match status" value="1"/>
</dbReference>
<keyword evidence="15" id="KW-1185">Reference proteome</keyword>
<keyword evidence="5 11" id="KW-0132">Cell division</keyword>
<evidence type="ECO:0000256" key="2">
    <source>
        <dbReference type="ARBA" id="ARBA00005464"/>
    </source>
</evidence>
<comment type="similarity">
    <text evidence="2 11">Belongs to the FKBP-type PPIase family. Tig subfamily.</text>
</comment>
<proteinExistence type="inferred from homology"/>
<dbReference type="InterPro" id="IPR037041">
    <property type="entry name" value="Trigger_fac_C_sf"/>
</dbReference>
<dbReference type="AlphaFoldDB" id="A0A543HSR1"/>
<reference evidence="14 15" key="1">
    <citation type="submission" date="2019-06" db="EMBL/GenBank/DDBJ databases">
        <title>Sequencing the genomes of 1000 actinobacteria strains.</title>
        <authorList>
            <person name="Klenk H.-P."/>
        </authorList>
    </citation>
    <scope>NUCLEOTIDE SEQUENCE [LARGE SCALE GENOMIC DNA]</scope>
    <source>
        <strain evidence="14 15">DSM 18031</strain>
    </source>
</reference>
<evidence type="ECO:0000259" key="13">
    <source>
        <dbReference type="Pfam" id="PF05698"/>
    </source>
</evidence>
<dbReference type="OrthoDB" id="9767721at2"/>
<dbReference type="InterPro" id="IPR008881">
    <property type="entry name" value="Trigger_fac_ribosome-bd_bac"/>
</dbReference>
<dbReference type="SUPFAM" id="SSF109998">
    <property type="entry name" value="Triger factor/SurA peptide-binding domain-like"/>
    <property type="match status" value="1"/>
</dbReference>
<dbReference type="EMBL" id="VFPN01000003">
    <property type="protein sequence ID" value="TQM61294.1"/>
    <property type="molecule type" value="Genomic_DNA"/>
</dbReference>
<keyword evidence="8 11" id="KW-0413">Isomerase</keyword>
<evidence type="ECO:0000256" key="8">
    <source>
        <dbReference type="ARBA" id="ARBA00023235"/>
    </source>
</evidence>
<dbReference type="HAMAP" id="MF_00303">
    <property type="entry name" value="Trigger_factor_Tig"/>
    <property type="match status" value="1"/>
</dbReference>
<dbReference type="PANTHER" id="PTHR30560:SF3">
    <property type="entry name" value="TRIGGER FACTOR-LIKE PROTEIN TIG, CHLOROPLASTIC"/>
    <property type="match status" value="1"/>
</dbReference>
<dbReference type="SUPFAM" id="SSF102735">
    <property type="entry name" value="Trigger factor ribosome-binding domain"/>
    <property type="match status" value="1"/>
</dbReference>
<sequence>MSSTKEEHKVPTTTVEKLNPTRVKLLVAVTGDDLQPHIAKAYQTISEQISIPGFRKGKVPAAIIDQRVGKGAVVEQAVNDSLDEFYRIALDGADVRPMGRPSADVVEWLDVKDLSGTLTLSFEVEVRPEFTIPEYAGLELTVDDAVIDEDAVQAELDELRSRFGTLVTVERPATTGDFVQLDLVAKIGDDEVDSATGISYELGSGELIVGIDEAVDSLTAGESTTFSSTLLGGEHEGEDAEITVSVTAVKERELPPADDDFAQIASEFDTIEELKKSLEEQVSQQSVFTQGRQARDAFVDLLLEKADIPVSAEIVEDEVHRHLEGENRLEDDDHRAEVTESSQKALRTQLLLDAIVEQESIQATQSELTQYIISSASQYGMEPGQFIQALEQNNQIPVIVGEVARNKALAIALGKAVVKDASGNLIDLSEFTAVDHSNEEGAETEEIVEDAPAAEDIVADEAAPAKAQKKAAASKKK</sequence>
<dbReference type="InterPro" id="IPR008880">
    <property type="entry name" value="Trigger_fac_C"/>
</dbReference>
<dbReference type="GO" id="GO:0043022">
    <property type="term" value="F:ribosome binding"/>
    <property type="evidence" value="ECO:0007669"/>
    <property type="project" value="TreeGrafter"/>
</dbReference>
<dbReference type="PIRSF" id="PIRSF003095">
    <property type="entry name" value="Trigger_factor"/>
    <property type="match status" value="1"/>
</dbReference>
<name>A0A543HSR1_9MICO</name>
<evidence type="ECO:0000256" key="1">
    <source>
        <dbReference type="ARBA" id="ARBA00000971"/>
    </source>
</evidence>
<gene>
    <name evidence="11" type="primary">tig</name>
    <name evidence="14" type="ORF">FB466_2242</name>
</gene>
<feature type="domain" description="Trigger factor ribosome-binding bacterial" evidence="12">
    <location>
        <begin position="13"/>
        <end position="159"/>
    </location>
</feature>
<comment type="domain">
    <text evidence="11">Consists of 3 domains; the N-terminus binds the ribosome, the middle domain has PPIase activity, while the C-terminus has intrinsic chaperone activity on its own.</text>
</comment>
<evidence type="ECO:0000256" key="5">
    <source>
        <dbReference type="ARBA" id="ARBA00022618"/>
    </source>
</evidence>
<dbReference type="EC" id="5.2.1.8" evidence="3 11"/>
<evidence type="ECO:0000256" key="11">
    <source>
        <dbReference type="HAMAP-Rule" id="MF_00303"/>
    </source>
</evidence>
<evidence type="ECO:0000256" key="10">
    <source>
        <dbReference type="ARBA" id="ARBA00029986"/>
    </source>
</evidence>
<dbReference type="InterPro" id="IPR046357">
    <property type="entry name" value="PPIase_dom_sf"/>
</dbReference>
<dbReference type="Pfam" id="PF05698">
    <property type="entry name" value="Trigger_C"/>
    <property type="match status" value="1"/>
</dbReference>
<evidence type="ECO:0000256" key="9">
    <source>
        <dbReference type="ARBA" id="ARBA00023306"/>
    </source>
</evidence>
<keyword evidence="7 11" id="KW-0143">Chaperone</keyword>
<evidence type="ECO:0000313" key="15">
    <source>
        <dbReference type="Proteomes" id="UP000318331"/>
    </source>
</evidence>
<evidence type="ECO:0000313" key="14">
    <source>
        <dbReference type="EMBL" id="TQM61294.1"/>
    </source>
</evidence>
<evidence type="ECO:0000256" key="4">
    <source>
        <dbReference type="ARBA" id="ARBA00016902"/>
    </source>
</evidence>
<dbReference type="Gene3D" id="3.10.50.40">
    <property type="match status" value="1"/>
</dbReference>
<dbReference type="InterPro" id="IPR027304">
    <property type="entry name" value="Trigger_fact/SurA_dom_sf"/>
</dbReference>
<dbReference type="GO" id="GO:0003755">
    <property type="term" value="F:peptidyl-prolyl cis-trans isomerase activity"/>
    <property type="evidence" value="ECO:0007669"/>
    <property type="project" value="UniProtKB-UniRule"/>
</dbReference>
<comment type="subcellular location">
    <subcellularLocation>
        <location evidence="11">Cytoplasm</location>
    </subcellularLocation>
    <text evidence="11">About half TF is bound to the ribosome near the polypeptide exit tunnel while the other half is free in the cytoplasm.</text>
</comment>
<dbReference type="GO" id="GO:0043335">
    <property type="term" value="P:protein unfolding"/>
    <property type="evidence" value="ECO:0007669"/>
    <property type="project" value="TreeGrafter"/>
</dbReference>
<organism evidence="14 15">
    <name type="scientific">Klugiella xanthotipulae</name>
    <dbReference type="NCBI Taxonomy" id="244735"/>
    <lineage>
        <taxon>Bacteria</taxon>
        <taxon>Bacillati</taxon>
        <taxon>Actinomycetota</taxon>
        <taxon>Actinomycetes</taxon>
        <taxon>Micrococcales</taxon>
        <taxon>Microbacteriaceae</taxon>
        <taxon>Klugiella</taxon>
    </lineage>
</organism>
<comment type="caution">
    <text evidence="14">The sequence shown here is derived from an EMBL/GenBank/DDBJ whole genome shotgun (WGS) entry which is preliminary data.</text>
</comment>
<dbReference type="GO" id="GO:0015031">
    <property type="term" value="P:protein transport"/>
    <property type="evidence" value="ECO:0007669"/>
    <property type="project" value="UniProtKB-UniRule"/>
</dbReference>
<dbReference type="Proteomes" id="UP000318331">
    <property type="component" value="Unassembled WGS sequence"/>
</dbReference>
<dbReference type="Gene3D" id="1.10.3120.10">
    <property type="entry name" value="Trigger factor, C-terminal domain"/>
    <property type="match status" value="1"/>
</dbReference>
<dbReference type="GO" id="GO:0005737">
    <property type="term" value="C:cytoplasm"/>
    <property type="evidence" value="ECO:0007669"/>
    <property type="project" value="UniProtKB-SubCell"/>
</dbReference>
<dbReference type="GO" id="GO:0051301">
    <property type="term" value="P:cell division"/>
    <property type="evidence" value="ECO:0007669"/>
    <property type="project" value="UniProtKB-KW"/>
</dbReference>
<evidence type="ECO:0000259" key="12">
    <source>
        <dbReference type="Pfam" id="PF05697"/>
    </source>
</evidence>
<evidence type="ECO:0000256" key="3">
    <source>
        <dbReference type="ARBA" id="ARBA00013194"/>
    </source>
</evidence>
<evidence type="ECO:0000256" key="7">
    <source>
        <dbReference type="ARBA" id="ARBA00023186"/>
    </source>
</evidence>
<evidence type="ECO:0000256" key="6">
    <source>
        <dbReference type="ARBA" id="ARBA00023110"/>
    </source>
</evidence>
<dbReference type="SUPFAM" id="SSF54534">
    <property type="entry name" value="FKBP-like"/>
    <property type="match status" value="1"/>
</dbReference>
<comment type="function">
    <text evidence="11">Involved in protein export. Acts as a chaperone by maintaining the newly synthesized protein in an open conformation. Functions as a peptidyl-prolyl cis-trans isomerase.</text>
</comment>
<keyword evidence="9 11" id="KW-0131">Cell cycle</keyword>
<feature type="domain" description="Trigger factor C-terminal" evidence="13">
    <location>
        <begin position="270"/>
        <end position="411"/>
    </location>
</feature>
<dbReference type="Gene3D" id="3.30.70.1050">
    <property type="entry name" value="Trigger factor ribosome-binding domain"/>
    <property type="match status" value="1"/>
</dbReference>
<dbReference type="InterPro" id="IPR036611">
    <property type="entry name" value="Trigger_fac_ribosome-bd_sf"/>
</dbReference>